<dbReference type="Gene3D" id="1.10.1740.10">
    <property type="match status" value="1"/>
</dbReference>
<gene>
    <name evidence="8" type="ORF">IQ235_17190</name>
</gene>
<reference evidence="8" key="1">
    <citation type="submission" date="2020-10" db="EMBL/GenBank/DDBJ databases">
        <authorList>
            <person name="Castelo-Branco R."/>
            <person name="Eusebio N."/>
            <person name="Adriana R."/>
            <person name="Vieira A."/>
            <person name="Brugerolle De Fraissinette N."/>
            <person name="Rezende De Castro R."/>
            <person name="Schneider M.P."/>
            <person name="Vasconcelos V."/>
            <person name="Leao P.N."/>
        </authorList>
    </citation>
    <scope>NUCLEOTIDE SEQUENCE</scope>
    <source>
        <strain evidence="8">LEGE 11467</strain>
    </source>
</reference>
<dbReference type="Gene3D" id="1.10.10.10">
    <property type="entry name" value="Winged helix-like DNA-binding domain superfamily/Winged helix DNA-binding domain"/>
    <property type="match status" value="1"/>
</dbReference>
<comment type="caution">
    <text evidence="8">The sequence shown here is derived from an EMBL/GenBank/DDBJ whole genome shotgun (WGS) entry which is preliminary data.</text>
</comment>
<evidence type="ECO:0000256" key="2">
    <source>
        <dbReference type="ARBA" id="ARBA00023015"/>
    </source>
</evidence>
<keyword evidence="3" id="KW-0731">Sigma factor</keyword>
<keyword evidence="5" id="KW-0804">Transcription</keyword>
<evidence type="ECO:0000259" key="6">
    <source>
        <dbReference type="Pfam" id="PF04542"/>
    </source>
</evidence>
<dbReference type="PANTHER" id="PTHR43133:SF62">
    <property type="entry name" value="RNA POLYMERASE SIGMA FACTOR SIGZ"/>
    <property type="match status" value="1"/>
</dbReference>
<dbReference type="SUPFAM" id="SSF88946">
    <property type="entry name" value="Sigma2 domain of RNA polymerase sigma factors"/>
    <property type="match status" value="1"/>
</dbReference>
<proteinExistence type="inferred from homology"/>
<feature type="domain" description="RNA polymerase sigma-70 region 2" evidence="6">
    <location>
        <begin position="58"/>
        <end position="125"/>
    </location>
</feature>
<evidence type="ECO:0000313" key="9">
    <source>
        <dbReference type="Proteomes" id="UP000621799"/>
    </source>
</evidence>
<sequence length="218" mass="24897">MSQGRIRQQGNEWKFEAIEIASPASWKSQKRSKTLMFPNDAELDLALKSGDRAALGTIYDRYGSVVYGLALKMLADPQEAEDLTQEVFLTLWRQGSYNPDRGSLGSFLTVMTRSRALDRLRSRSRKLKFLGRWGQTLSEKMGSVTPFEEAAVRERRDRVRHALKMLPAKQRQILELSYYQGLSQSAIAQRLELPLGTVKTRSRQGLLKLRQCLQDAME</sequence>
<comment type="similarity">
    <text evidence="1">Belongs to the sigma-70 factor family. ECF subfamily.</text>
</comment>
<dbReference type="SUPFAM" id="SSF88659">
    <property type="entry name" value="Sigma3 and sigma4 domains of RNA polymerase sigma factors"/>
    <property type="match status" value="1"/>
</dbReference>
<keyword evidence="2" id="KW-0805">Transcription regulation</keyword>
<dbReference type="InterPro" id="IPR007630">
    <property type="entry name" value="RNA_pol_sigma70_r4"/>
</dbReference>
<dbReference type="Pfam" id="PF04545">
    <property type="entry name" value="Sigma70_r4"/>
    <property type="match status" value="1"/>
</dbReference>
<keyword evidence="9" id="KW-1185">Reference proteome</keyword>
<dbReference type="GO" id="GO:0006352">
    <property type="term" value="P:DNA-templated transcription initiation"/>
    <property type="evidence" value="ECO:0007669"/>
    <property type="project" value="InterPro"/>
</dbReference>
<dbReference type="PANTHER" id="PTHR43133">
    <property type="entry name" value="RNA POLYMERASE ECF-TYPE SIGMA FACTO"/>
    <property type="match status" value="1"/>
</dbReference>
<dbReference type="CDD" id="cd06171">
    <property type="entry name" value="Sigma70_r4"/>
    <property type="match status" value="1"/>
</dbReference>
<dbReference type="EMBL" id="JADEXN010000371">
    <property type="protein sequence ID" value="MBE9042508.1"/>
    <property type="molecule type" value="Genomic_DNA"/>
</dbReference>
<evidence type="ECO:0000256" key="1">
    <source>
        <dbReference type="ARBA" id="ARBA00010641"/>
    </source>
</evidence>
<dbReference type="Proteomes" id="UP000621799">
    <property type="component" value="Unassembled WGS sequence"/>
</dbReference>
<dbReference type="InterPro" id="IPR007627">
    <property type="entry name" value="RNA_pol_sigma70_r2"/>
</dbReference>
<dbReference type="GO" id="GO:0016987">
    <property type="term" value="F:sigma factor activity"/>
    <property type="evidence" value="ECO:0007669"/>
    <property type="project" value="UniProtKB-KW"/>
</dbReference>
<dbReference type="NCBIfam" id="TIGR02937">
    <property type="entry name" value="sigma70-ECF"/>
    <property type="match status" value="1"/>
</dbReference>
<feature type="domain" description="RNA polymerase sigma-70 region 4" evidence="7">
    <location>
        <begin position="162"/>
        <end position="211"/>
    </location>
</feature>
<dbReference type="GO" id="GO:0003677">
    <property type="term" value="F:DNA binding"/>
    <property type="evidence" value="ECO:0007669"/>
    <property type="project" value="UniProtKB-KW"/>
</dbReference>
<accession>A0A928W233</accession>
<dbReference type="InterPro" id="IPR014284">
    <property type="entry name" value="RNA_pol_sigma-70_dom"/>
</dbReference>
<evidence type="ECO:0000256" key="4">
    <source>
        <dbReference type="ARBA" id="ARBA00023125"/>
    </source>
</evidence>
<dbReference type="InterPro" id="IPR013325">
    <property type="entry name" value="RNA_pol_sigma_r2"/>
</dbReference>
<dbReference type="InterPro" id="IPR036388">
    <property type="entry name" value="WH-like_DNA-bd_sf"/>
</dbReference>
<dbReference type="AlphaFoldDB" id="A0A928W233"/>
<evidence type="ECO:0000313" key="8">
    <source>
        <dbReference type="EMBL" id="MBE9042508.1"/>
    </source>
</evidence>
<dbReference type="Pfam" id="PF04542">
    <property type="entry name" value="Sigma70_r2"/>
    <property type="match status" value="1"/>
</dbReference>
<name>A0A928W233_9CYAN</name>
<evidence type="ECO:0000259" key="7">
    <source>
        <dbReference type="Pfam" id="PF04545"/>
    </source>
</evidence>
<dbReference type="InterPro" id="IPR013324">
    <property type="entry name" value="RNA_pol_sigma_r3/r4-like"/>
</dbReference>
<keyword evidence="4" id="KW-0238">DNA-binding</keyword>
<dbReference type="NCBIfam" id="NF009172">
    <property type="entry name" value="PRK12519.1"/>
    <property type="match status" value="1"/>
</dbReference>
<organism evidence="8 9">
    <name type="scientific">Zarconia navalis LEGE 11467</name>
    <dbReference type="NCBI Taxonomy" id="1828826"/>
    <lineage>
        <taxon>Bacteria</taxon>
        <taxon>Bacillati</taxon>
        <taxon>Cyanobacteriota</taxon>
        <taxon>Cyanophyceae</taxon>
        <taxon>Oscillatoriophycideae</taxon>
        <taxon>Oscillatoriales</taxon>
        <taxon>Oscillatoriales incertae sedis</taxon>
        <taxon>Zarconia</taxon>
        <taxon>Zarconia navalis</taxon>
    </lineage>
</organism>
<protein>
    <submittedName>
        <fullName evidence="8">Sigma-70 family RNA polymerase sigma factor</fullName>
    </submittedName>
</protein>
<evidence type="ECO:0000256" key="3">
    <source>
        <dbReference type="ARBA" id="ARBA00023082"/>
    </source>
</evidence>
<evidence type="ECO:0000256" key="5">
    <source>
        <dbReference type="ARBA" id="ARBA00023163"/>
    </source>
</evidence>
<dbReference type="InterPro" id="IPR039425">
    <property type="entry name" value="RNA_pol_sigma-70-like"/>
</dbReference>